<dbReference type="Pfam" id="PF14310">
    <property type="entry name" value="Fn3-like"/>
    <property type="match status" value="1"/>
</dbReference>
<dbReference type="PANTHER" id="PTHR42715:SF10">
    <property type="entry name" value="BETA-GLUCOSIDASE"/>
    <property type="match status" value="1"/>
</dbReference>
<evidence type="ECO:0000259" key="6">
    <source>
        <dbReference type="PROSITE" id="PS51820"/>
    </source>
</evidence>
<dbReference type="PROSITE" id="PS51820">
    <property type="entry name" value="PA14"/>
    <property type="match status" value="1"/>
</dbReference>
<dbReference type="PRINTS" id="PR00133">
    <property type="entry name" value="GLHYDRLASE3"/>
</dbReference>
<dbReference type="InterPro" id="IPR017853">
    <property type="entry name" value="GH"/>
</dbReference>
<name>A0A850HH73_9SPHN</name>
<dbReference type="InterPro" id="IPR026891">
    <property type="entry name" value="Fn3-like"/>
</dbReference>
<dbReference type="GO" id="GO:0004553">
    <property type="term" value="F:hydrolase activity, hydrolyzing O-glycosyl compounds"/>
    <property type="evidence" value="ECO:0007669"/>
    <property type="project" value="InterPro"/>
</dbReference>
<dbReference type="AlphaFoldDB" id="A0A850HH73"/>
<dbReference type="SUPFAM" id="SSF51445">
    <property type="entry name" value="(Trans)glycosidases"/>
    <property type="match status" value="1"/>
</dbReference>
<dbReference type="InterPro" id="IPR037524">
    <property type="entry name" value="PA14/GLEYA"/>
</dbReference>
<evidence type="ECO:0000256" key="4">
    <source>
        <dbReference type="ARBA" id="ARBA00023295"/>
    </source>
</evidence>
<dbReference type="Gene3D" id="2.60.40.10">
    <property type="entry name" value="Immunoglobulins"/>
    <property type="match status" value="1"/>
</dbReference>
<dbReference type="Pfam" id="PF07691">
    <property type="entry name" value="PA14"/>
    <property type="match status" value="1"/>
</dbReference>
<dbReference type="RefSeq" id="WP_176272645.1">
    <property type="nucleotide sequence ID" value="NZ_JABWTA010000001.1"/>
</dbReference>
<keyword evidence="2 5" id="KW-0378">Hydrolase</keyword>
<dbReference type="InterPro" id="IPR019800">
    <property type="entry name" value="Glyco_hydro_3_AS"/>
</dbReference>
<keyword evidence="3" id="KW-0119">Carbohydrate metabolism</keyword>
<dbReference type="InterPro" id="IPR036962">
    <property type="entry name" value="Glyco_hydro_3_N_sf"/>
</dbReference>
<feature type="domain" description="PA14" evidence="6">
    <location>
        <begin position="402"/>
        <end position="556"/>
    </location>
</feature>
<dbReference type="SMART" id="SM01217">
    <property type="entry name" value="Fn3_like"/>
    <property type="match status" value="1"/>
</dbReference>
<dbReference type="Gene3D" id="3.20.20.300">
    <property type="entry name" value="Glycoside hydrolase, family 3, N-terminal domain"/>
    <property type="match status" value="1"/>
</dbReference>
<dbReference type="PROSITE" id="PS00775">
    <property type="entry name" value="GLYCOSYL_HYDROL_F3"/>
    <property type="match status" value="1"/>
</dbReference>
<dbReference type="InterPro" id="IPR036881">
    <property type="entry name" value="Glyco_hydro_3_C_sf"/>
</dbReference>
<dbReference type="SMART" id="SM00758">
    <property type="entry name" value="PA14"/>
    <property type="match status" value="1"/>
</dbReference>
<evidence type="ECO:0000256" key="3">
    <source>
        <dbReference type="ARBA" id="ARBA00023277"/>
    </source>
</evidence>
<keyword evidence="4 5" id="KW-0326">Glycosidase</keyword>
<evidence type="ECO:0000256" key="5">
    <source>
        <dbReference type="RuleBase" id="RU361161"/>
    </source>
</evidence>
<reference evidence="7 8" key="1">
    <citation type="submission" date="2020-06" db="EMBL/GenBank/DDBJ databases">
        <title>Altererythrobacter lutimaris sp. nov., a marine bacterium isolated from a tidal flat.</title>
        <authorList>
            <person name="Kim D."/>
            <person name="Yoo Y."/>
            <person name="Kim J.-J."/>
        </authorList>
    </citation>
    <scope>NUCLEOTIDE SEQUENCE [LARGE SCALE GENOMIC DNA]</scope>
    <source>
        <strain evidence="7 8">JGD-16</strain>
    </source>
</reference>
<protein>
    <submittedName>
        <fullName evidence="7">Glycoside hydrolase family 3 C-terminal domain-containing protein</fullName>
    </submittedName>
</protein>
<dbReference type="Gene3D" id="2.60.120.260">
    <property type="entry name" value="Galactose-binding domain-like"/>
    <property type="match status" value="1"/>
</dbReference>
<comment type="similarity">
    <text evidence="1 5">Belongs to the glycosyl hydrolase 3 family.</text>
</comment>
<dbReference type="SUPFAM" id="SSF56988">
    <property type="entry name" value="Anthrax protective antigen"/>
    <property type="match status" value="1"/>
</dbReference>
<evidence type="ECO:0000256" key="1">
    <source>
        <dbReference type="ARBA" id="ARBA00005336"/>
    </source>
</evidence>
<evidence type="ECO:0000313" key="7">
    <source>
        <dbReference type="EMBL" id="NVE94362.1"/>
    </source>
</evidence>
<comment type="caution">
    <text evidence="7">The sequence shown here is derived from an EMBL/GenBank/DDBJ whole genome shotgun (WGS) entry which is preliminary data.</text>
</comment>
<dbReference type="InterPro" id="IPR002772">
    <property type="entry name" value="Glyco_hydro_3_C"/>
</dbReference>
<dbReference type="InterPro" id="IPR050288">
    <property type="entry name" value="Cellulose_deg_GH3"/>
</dbReference>
<gene>
    <name evidence="7" type="ORF">HUO12_05550</name>
</gene>
<keyword evidence="8" id="KW-1185">Reference proteome</keyword>
<accession>A0A850HH73</accession>
<dbReference type="InterPro" id="IPR013783">
    <property type="entry name" value="Ig-like_fold"/>
</dbReference>
<dbReference type="Pfam" id="PF01915">
    <property type="entry name" value="Glyco_hydro_3_C"/>
    <property type="match status" value="1"/>
</dbReference>
<dbReference type="InterPro" id="IPR001764">
    <property type="entry name" value="Glyco_hydro_3_N"/>
</dbReference>
<dbReference type="Pfam" id="PF00933">
    <property type="entry name" value="Glyco_hydro_3"/>
    <property type="match status" value="1"/>
</dbReference>
<dbReference type="SUPFAM" id="SSF52279">
    <property type="entry name" value="Beta-D-glucan exohydrolase, C-terminal domain"/>
    <property type="match status" value="1"/>
</dbReference>
<sequence>MNEAARTTDRLSELLAELTREEKISLLSGQDFWTLPAIERLGIASLRMSDGPTGLRSVNSEPAVVFPVGSALAATWNTELVHEVGAAIGREALAHDVDVLLAPGVNIQRTPLGGRNFEYFSEDPFLTGVTGCAFVKGVQSVGVGTSVKHFAANNQEHNRMSSSSDVDERTLREVYLAAFELIVREAKPWTVMASYNRVNGVFACENHWLLNEVLKGEWGFDGVVVSDWMGAKETVASAQGGLDLEMPGPPRIYGQNLGKALDNGQIDEPTLDDHVLRVLRLIERCGGLEPTKNKLQGETCTAMHRDLARSAAAESLVLLKNERRLLPIESAASIAVIGGLADRPAIQGGGSSQVTPDRLVSPLEALREEFSSDVAISYERGVDHDEKPPIIDGRLLKPSLDSDEAGLAFRYFDNADFSGDAVDEGVDWRFAKLGFGAKAQLHDPSFSVEWSGVIIPRYSGEHEITLTHSNPDVELVIDSKTLVADESPRETELLFMILALNKRSASITLEKGRAYPITLRYRQPAEGALAGFNIFNFALREPEPDRGRALDIASDADVVLFFMGAGAQSETEGEDRSSMRLPKSQEDLLDDVLSRNPNTVVILNSGGPVEMPWADRVATIAQAWLPGQEGGGAIAKMIAGEVNPSGKLPMTYPKKYNDNPSFLHYPGGSRVRYGEGLFVGYRHYDALELEPLFPFGHGLSYTEFAIERATGEPVLEPDHVTLRVAVTNRGKRTGQHVVQAYVEDLATAETKPARQLKAFTKVVLQPDETKEIELTLNARAFSHWDVDNAAWRTASGIYRIHVGSSSRDLPVVFEIERPEG</sequence>
<dbReference type="Gene3D" id="3.40.50.1700">
    <property type="entry name" value="Glycoside hydrolase family 3 C-terminal domain"/>
    <property type="match status" value="1"/>
</dbReference>
<evidence type="ECO:0000313" key="8">
    <source>
        <dbReference type="Proteomes" id="UP000546031"/>
    </source>
</evidence>
<dbReference type="EMBL" id="JABWTA010000001">
    <property type="protein sequence ID" value="NVE94362.1"/>
    <property type="molecule type" value="Genomic_DNA"/>
</dbReference>
<dbReference type="InterPro" id="IPR011658">
    <property type="entry name" value="PA14_dom"/>
</dbReference>
<dbReference type="Proteomes" id="UP000546031">
    <property type="component" value="Unassembled WGS sequence"/>
</dbReference>
<proteinExistence type="inferred from homology"/>
<evidence type="ECO:0000256" key="2">
    <source>
        <dbReference type="ARBA" id="ARBA00022801"/>
    </source>
</evidence>
<dbReference type="PANTHER" id="PTHR42715">
    <property type="entry name" value="BETA-GLUCOSIDASE"/>
    <property type="match status" value="1"/>
</dbReference>
<dbReference type="GO" id="GO:0005975">
    <property type="term" value="P:carbohydrate metabolic process"/>
    <property type="evidence" value="ECO:0007669"/>
    <property type="project" value="InterPro"/>
</dbReference>
<organism evidence="7 8">
    <name type="scientific">Altererythrobacter lutimaris</name>
    <dbReference type="NCBI Taxonomy" id="2743979"/>
    <lineage>
        <taxon>Bacteria</taxon>
        <taxon>Pseudomonadati</taxon>
        <taxon>Pseudomonadota</taxon>
        <taxon>Alphaproteobacteria</taxon>
        <taxon>Sphingomonadales</taxon>
        <taxon>Erythrobacteraceae</taxon>
        <taxon>Altererythrobacter</taxon>
    </lineage>
</organism>